<evidence type="ECO:0000313" key="2">
    <source>
        <dbReference type="Proteomes" id="UP000195787"/>
    </source>
</evidence>
<dbReference type="AlphaFoldDB" id="A0A1R4FYZ0"/>
<dbReference type="EMBL" id="FUHU01000033">
    <property type="protein sequence ID" value="SJM61067.1"/>
    <property type="molecule type" value="Genomic_DNA"/>
</dbReference>
<evidence type="ECO:0000313" key="1">
    <source>
        <dbReference type="EMBL" id="SJM61067.1"/>
    </source>
</evidence>
<dbReference type="GO" id="GO:0006355">
    <property type="term" value="P:regulation of DNA-templated transcription"/>
    <property type="evidence" value="ECO:0007669"/>
    <property type="project" value="InterPro"/>
</dbReference>
<dbReference type="InterPro" id="IPR010985">
    <property type="entry name" value="Ribbon_hlx_hlx"/>
</dbReference>
<dbReference type="SUPFAM" id="SSF47598">
    <property type="entry name" value="Ribbon-helix-helix"/>
    <property type="match status" value="1"/>
</dbReference>
<dbReference type="GeneID" id="303173062"/>
<dbReference type="RefSeq" id="WP_086991934.1">
    <property type="nucleotide sequence ID" value="NZ_FUHU01000033.1"/>
</dbReference>
<accession>A0A1R4FYZ0</accession>
<reference evidence="1 2" key="1">
    <citation type="submission" date="2017-02" db="EMBL/GenBank/DDBJ databases">
        <authorList>
            <person name="Peterson S.W."/>
        </authorList>
    </citation>
    <scope>NUCLEOTIDE SEQUENCE [LARGE SCALE GENOMIC DNA]</scope>
    <source>
        <strain evidence="1 2">LMG 22410</strain>
    </source>
</reference>
<proteinExistence type="predicted"/>
<name>A0A1R4FYZ0_9MICO</name>
<dbReference type="Proteomes" id="UP000195787">
    <property type="component" value="Unassembled WGS sequence"/>
</dbReference>
<gene>
    <name evidence="1" type="ORF">CZ674_07505</name>
</gene>
<evidence type="ECO:0008006" key="3">
    <source>
        <dbReference type="Google" id="ProtNLM"/>
    </source>
</evidence>
<organism evidence="1 2">
    <name type="scientific">Agrococcus casei LMG 22410</name>
    <dbReference type="NCBI Taxonomy" id="1255656"/>
    <lineage>
        <taxon>Bacteria</taxon>
        <taxon>Bacillati</taxon>
        <taxon>Actinomycetota</taxon>
        <taxon>Actinomycetes</taxon>
        <taxon>Micrococcales</taxon>
        <taxon>Microbacteriaceae</taxon>
        <taxon>Agrococcus</taxon>
    </lineage>
</organism>
<keyword evidence="2" id="KW-1185">Reference proteome</keyword>
<sequence>MSTKNPRNFAVVGSSLARRAKPGETAGADVPLVPFGTRVPEQVKRDLKRLALEQDTTVQAVVTELLQDWIAEHK</sequence>
<dbReference type="InterPro" id="IPR013321">
    <property type="entry name" value="Arc_rbn_hlx_hlx"/>
</dbReference>
<dbReference type="Gene3D" id="1.10.1220.10">
    <property type="entry name" value="Met repressor-like"/>
    <property type="match status" value="1"/>
</dbReference>
<protein>
    <recommendedName>
        <fullName evidence="3">Ribbon-helix-helix protein CopG domain-containing protein</fullName>
    </recommendedName>
</protein>